<evidence type="ECO:0000256" key="1">
    <source>
        <dbReference type="SAM" id="Coils"/>
    </source>
</evidence>
<feature type="transmembrane region" description="Helical" evidence="3">
    <location>
        <begin position="48"/>
        <end position="70"/>
    </location>
</feature>
<name>A0A6I4NVI0_9MICO</name>
<feature type="compositionally biased region" description="Acidic residues" evidence="2">
    <location>
        <begin position="442"/>
        <end position="468"/>
    </location>
</feature>
<sequence length="510" mass="53510">MSDAVDTAAKLAVLEAENARLRAELDTARVAPDAAAGPRGRTGRWRTVVAVVLIVVGTLLAPVAVVSAWARVQLTDTDAFVATFASLAEDPAVQELVVDQAATAIENHVDYDELTNSIVEGIVDLGTGPRATAALQALAGPAADGLRTVVRNTIERFVASEAFETIWTESLRLSHAQAIAALQGDTDSGLQLDSSGTLSINLGPVIEEIKAQLESRGIGIAAQIPVVDVEVTIAQAAALAQIRVLYGVATAVGTWLPWVAVALLAGAVLIARRPLRMLVVVALVFAAIMAILLAGFGIAYAVLAAAIPADVVPGDALAALYGGLIERMRETAIVGIVLGLLLALVAWYSGPFEASRAIRSGWREQTAALRAAGDRRGIGTGRWGEWIGRHIRELRLLVILAASAVILFVRPLSVGLVVWTLVLALLAVVILELVQRPRGETVVEDTPDEDADTTPEDVVEDAEDEEPSEVLVGVVVEEAPTSDADDAGEAPERDAPAPRGRTPKSPKPRA</sequence>
<evidence type="ECO:0000256" key="2">
    <source>
        <dbReference type="SAM" id="MobiDB-lite"/>
    </source>
</evidence>
<keyword evidence="3" id="KW-0472">Membrane</keyword>
<protein>
    <recommendedName>
        <fullName evidence="6">Integral membrane protein</fullName>
    </recommendedName>
</protein>
<feature type="region of interest" description="Disordered" evidence="2">
    <location>
        <begin position="440"/>
        <end position="510"/>
    </location>
</feature>
<reference evidence="4 5" key="1">
    <citation type="submission" date="2019-12" db="EMBL/GenBank/DDBJ databases">
        <authorList>
            <person name="Kim Y.S."/>
        </authorList>
    </citation>
    <scope>NUCLEOTIDE SEQUENCE [LARGE SCALE GENOMIC DNA]</scope>
    <source>
        <strain evidence="4 5">MMS17-SY077</strain>
    </source>
</reference>
<feature type="coiled-coil region" evidence="1">
    <location>
        <begin position="4"/>
        <end position="31"/>
    </location>
</feature>
<dbReference type="RefSeq" id="WP_160423724.1">
    <property type="nucleotide sequence ID" value="NZ_WSTA01000025.1"/>
</dbReference>
<keyword evidence="1" id="KW-0175">Coiled coil</keyword>
<keyword evidence="5" id="KW-1185">Reference proteome</keyword>
<dbReference type="Proteomes" id="UP000438182">
    <property type="component" value="Unassembled WGS sequence"/>
</dbReference>
<evidence type="ECO:0000313" key="5">
    <source>
        <dbReference type="Proteomes" id="UP000438182"/>
    </source>
</evidence>
<evidence type="ECO:0000256" key="3">
    <source>
        <dbReference type="SAM" id="Phobius"/>
    </source>
</evidence>
<organism evidence="4 5">
    <name type="scientific">Agromyces seonyuensis</name>
    <dbReference type="NCBI Taxonomy" id="2662446"/>
    <lineage>
        <taxon>Bacteria</taxon>
        <taxon>Bacillati</taxon>
        <taxon>Actinomycetota</taxon>
        <taxon>Actinomycetes</taxon>
        <taxon>Micrococcales</taxon>
        <taxon>Microbacteriaceae</taxon>
        <taxon>Agromyces</taxon>
    </lineage>
</organism>
<feature type="transmembrane region" description="Helical" evidence="3">
    <location>
        <begin position="244"/>
        <end position="271"/>
    </location>
</feature>
<feature type="transmembrane region" description="Helical" evidence="3">
    <location>
        <begin position="416"/>
        <end position="434"/>
    </location>
</feature>
<feature type="compositionally biased region" description="Basic residues" evidence="2">
    <location>
        <begin position="501"/>
        <end position="510"/>
    </location>
</feature>
<keyword evidence="3" id="KW-1133">Transmembrane helix</keyword>
<accession>A0A6I4NVI0</accession>
<evidence type="ECO:0000313" key="4">
    <source>
        <dbReference type="EMBL" id="MWB98388.1"/>
    </source>
</evidence>
<feature type="transmembrane region" description="Helical" evidence="3">
    <location>
        <begin position="278"/>
        <end position="307"/>
    </location>
</feature>
<dbReference type="EMBL" id="WSTA01000025">
    <property type="protein sequence ID" value="MWB98388.1"/>
    <property type="molecule type" value="Genomic_DNA"/>
</dbReference>
<dbReference type="AlphaFoldDB" id="A0A6I4NVI0"/>
<comment type="caution">
    <text evidence="4">The sequence shown here is derived from an EMBL/GenBank/DDBJ whole genome shotgun (WGS) entry which is preliminary data.</text>
</comment>
<keyword evidence="3" id="KW-0812">Transmembrane</keyword>
<evidence type="ECO:0008006" key="6">
    <source>
        <dbReference type="Google" id="ProtNLM"/>
    </source>
</evidence>
<feature type="transmembrane region" description="Helical" evidence="3">
    <location>
        <begin position="331"/>
        <end position="350"/>
    </location>
</feature>
<gene>
    <name evidence="4" type="ORF">GB864_07475</name>
</gene>
<proteinExistence type="predicted"/>